<dbReference type="InterPro" id="IPR056884">
    <property type="entry name" value="NPHP3-like_N"/>
</dbReference>
<comment type="caution">
    <text evidence="4">The sequence shown here is derived from an EMBL/GenBank/DDBJ whole genome shotgun (WGS) entry which is preliminary data.</text>
</comment>
<accession>A0A4U0WQN5</accession>
<evidence type="ECO:0000256" key="2">
    <source>
        <dbReference type="PROSITE-ProRule" id="PRU00221"/>
    </source>
</evidence>
<dbReference type="PANTHER" id="PTHR10039:SF14">
    <property type="entry name" value="NACHT DOMAIN-CONTAINING PROTEIN"/>
    <property type="match status" value="1"/>
</dbReference>
<dbReference type="Pfam" id="PF24883">
    <property type="entry name" value="NPHP3_N"/>
    <property type="match status" value="1"/>
</dbReference>
<feature type="domain" description="Nephrocystin 3-like N-terminal" evidence="3">
    <location>
        <begin position="228"/>
        <end position="348"/>
    </location>
</feature>
<evidence type="ECO:0000313" key="5">
    <source>
        <dbReference type="Proteomes" id="UP000309340"/>
    </source>
</evidence>
<gene>
    <name evidence="4" type="ORF">B0A55_11914</name>
</gene>
<dbReference type="InterPro" id="IPR015943">
    <property type="entry name" value="WD40/YVTN_repeat-like_dom_sf"/>
</dbReference>
<dbReference type="EMBL" id="NAJQ01000757">
    <property type="protein sequence ID" value="TKA65217.1"/>
    <property type="molecule type" value="Genomic_DNA"/>
</dbReference>
<dbReference type="STRING" id="329884.A0A4U0WQN5"/>
<evidence type="ECO:0000256" key="1">
    <source>
        <dbReference type="ARBA" id="ARBA00022737"/>
    </source>
</evidence>
<dbReference type="Proteomes" id="UP000309340">
    <property type="component" value="Unassembled WGS sequence"/>
</dbReference>
<proteinExistence type="predicted"/>
<dbReference type="InterPro" id="IPR001680">
    <property type="entry name" value="WD40_rpt"/>
</dbReference>
<dbReference type="PROSITE" id="PS50082">
    <property type="entry name" value="WD_REPEATS_2"/>
    <property type="match status" value="1"/>
</dbReference>
<reference evidence="4 5" key="1">
    <citation type="submission" date="2017-03" db="EMBL/GenBank/DDBJ databases">
        <title>Genomes of endolithic fungi from Antarctica.</title>
        <authorList>
            <person name="Coleine C."/>
            <person name="Masonjones S."/>
            <person name="Stajich J.E."/>
        </authorList>
    </citation>
    <scope>NUCLEOTIDE SEQUENCE [LARGE SCALE GENOMIC DNA]</scope>
    <source>
        <strain evidence="4 5">CCFEE 5184</strain>
    </source>
</reference>
<evidence type="ECO:0000259" key="3">
    <source>
        <dbReference type="Pfam" id="PF24883"/>
    </source>
</evidence>
<dbReference type="SMART" id="SM00320">
    <property type="entry name" value="WD40"/>
    <property type="match status" value="1"/>
</dbReference>
<dbReference type="InterPro" id="IPR036322">
    <property type="entry name" value="WD40_repeat_dom_sf"/>
</dbReference>
<dbReference type="Gene3D" id="2.130.10.10">
    <property type="entry name" value="YVTN repeat-like/Quinoprotein amine dehydrogenase"/>
    <property type="match status" value="1"/>
</dbReference>
<dbReference type="AlphaFoldDB" id="A0A4U0WQN5"/>
<feature type="repeat" description="WD" evidence="2">
    <location>
        <begin position="618"/>
        <end position="659"/>
    </location>
</feature>
<keyword evidence="5" id="KW-1185">Reference proteome</keyword>
<dbReference type="PROSITE" id="PS50294">
    <property type="entry name" value="WD_REPEATS_REGION"/>
    <property type="match status" value="1"/>
</dbReference>
<organism evidence="4 5">
    <name type="scientific">Friedmanniomyces simplex</name>
    <dbReference type="NCBI Taxonomy" id="329884"/>
    <lineage>
        <taxon>Eukaryota</taxon>
        <taxon>Fungi</taxon>
        <taxon>Dikarya</taxon>
        <taxon>Ascomycota</taxon>
        <taxon>Pezizomycotina</taxon>
        <taxon>Dothideomycetes</taxon>
        <taxon>Dothideomycetidae</taxon>
        <taxon>Mycosphaerellales</taxon>
        <taxon>Teratosphaeriaceae</taxon>
        <taxon>Friedmanniomyces</taxon>
    </lineage>
</organism>
<name>A0A4U0WQN5_9PEZI</name>
<dbReference type="PANTHER" id="PTHR10039">
    <property type="entry name" value="AMELOGENIN"/>
    <property type="match status" value="1"/>
</dbReference>
<dbReference type="OrthoDB" id="674604at2759"/>
<dbReference type="SUPFAM" id="SSF50978">
    <property type="entry name" value="WD40 repeat-like"/>
    <property type="match status" value="1"/>
</dbReference>
<sequence>MAATFPRLVCVSPQQLSSAHDLRDHDSLVVTSPDDLVAKEHSSGSITQRSTGEYRDELDTEGFKARTGSTYTRNGSSILADALEALDFEDRETIRTLLPANAISIDTAFDEVYGGARELQQRCANKRWYWNYKGRQIYVHDQLDKVVQLLDKFKSVGDVVANVDPVHVGLPWAGIRTILEVALSDSHHRAVLVTGIELSLYMSNRLKVYLNIYARLSHSLASDNFLKAMVDIFFFKRGRSDRSHAKLLFPTIARQLADLFPEVGHTVANALDQDSLLCDKHLRPQFDKLLLQPLQHVSQTSVSSASVVLVIDALDECDNGQSIKTILLLLLRVKAITSIRLRIFVTSRPELPVELGFKDLSGDLHHDVRLEEAQRMTIERDIRIFYEQQFSEIKENGWLYHDEIPAEWPGDQNIQSLVHQAIPLFIFAFTVSRYIAEVDPLGRLEMMLQQSLNRSLTGLKGTYLPILHQVVAAEDDGQRNSRMIEFRRIVGSIVLLDNPLSASALSDLLGVHPRDVVRVLRPLHSVLNIPRAADGRMDLVTPITLFHLSFRDFLVDSDVKNENLFWIEAGETHSILGMHLLFAPSLSIVRQMFDNVLRRYFEVMPCVPERWGAETQKLEGHDGRVTAVAFSPDGKTVASGSGDETVRLWDAATSRRIHFFQVRNIPNRLRFTDDGGALETDVGLLDLSLPSGNGHALPTSPEVPVVLDPPWVKCKGSDLLWLPHEYRGTSSATHGALLAIGQASGTMSFFSFKAWGSIT</sequence>
<keyword evidence="1" id="KW-0677">Repeat</keyword>
<evidence type="ECO:0000313" key="4">
    <source>
        <dbReference type="EMBL" id="TKA65217.1"/>
    </source>
</evidence>
<keyword evidence="2" id="KW-0853">WD repeat</keyword>
<protein>
    <recommendedName>
        <fullName evidence="3">Nephrocystin 3-like N-terminal domain-containing protein</fullName>
    </recommendedName>
</protein>
<dbReference type="Pfam" id="PF00400">
    <property type="entry name" value="WD40"/>
    <property type="match status" value="1"/>
</dbReference>